<reference evidence="1 2" key="1">
    <citation type="submission" date="2019-02" db="EMBL/GenBank/DDBJ databases">
        <title>Deep-cultivation of Planctomycetes and their phenomic and genomic characterization uncovers novel biology.</title>
        <authorList>
            <person name="Wiegand S."/>
            <person name="Jogler M."/>
            <person name="Boedeker C."/>
            <person name="Pinto D."/>
            <person name="Vollmers J."/>
            <person name="Rivas-Marin E."/>
            <person name="Kohn T."/>
            <person name="Peeters S.H."/>
            <person name="Heuer A."/>
            <person name="Rast P."/>
            <person name="Oberbeckmann S."/>
            <person name="Bunk B."/>
            <person name="Jeske O."/>
            <person name="Meyerdierks A."/>
            <person name="Storesund J.E."/>
            <person name="Kallscheuer N."/>
            <person name="Luecker S."/>
            <person name="Lage O.M."/>
            <person name="Pohl T."/>
            <person name="Merkel B.J."/>
            <person name="Hornburger P."/>
            <person name="Mueller R.-W."/>
            <person name="Bruemmer F."/>
            <person name="Labrenz M."/>
            <person name="Spormann A.M."/>
            <person name="Op Den Camp H."/>
            <person name="Overmann J."/>
            <person name="Amann R."/>
            <person name="Jetten M.S.M."/>
            <person name="Mascher T."/>
            <person name="Medema M.H."/>
            <person name="Devos D.P."/>
            <person name="Kaster A.-K."/>
            <person name="Ovreas L."/>
            <person name="Rohde M."/>
            <person name="Galperin M.Y."/>
            <person name="Jogler C."/>
        </authorList>
    </citation>
    <scope>NUCLEOTIDE SEQUENCE [LARGE SCALE GENOMIC DNA]</scope>
    <source>
        <strain evidence="1 2">Pla100</strain>
    </source>
</reference>
<protein>
    <submittedName>
        <fullName evidence="1">Uncharacterized protein</fullName>
    </submittedName>
</protein>
<sequence length="50" mass="5580">MNPSLTLRVTIQSTCPHAHRLIGVCGYWLGAQKKTPDRKIARFVLIDSVS</sequence>
<name>A0A5C6APK9_9BACT</name>
<gene>
    <name evidence="1" type="ORF">Pla100_16610</name>
</gene>
<comment type="caution">
    <text evidence="1">The sequence shown here is derived from an EMBL/GenBank/DDBJ whole genome shotgun (WGS) entry which is preliminary data.</text>
</comment>
<dbReference type="Proteomes" id="UP000316213">
    <property type="component" value="Unassembled WGS sequence"/>
</dbReference>
<evidence type="ECO:0000313" key="1">
    <source>
        <dbReference type="EMBL" id="TWU01925.1"/>
    </source>
</evidence>
<evidence type="ECO:0000313" key="2">
    <source>
        <dbReference type="Proteomes" id="UP000316213"/>
    </source>
</evidence>
<accession>A0A5C6APK9</accession>
<organism evidence="1 2">
    <name type="scientific">Neorhodopirellula pilleata</name>
    <dbReference type="NCBI Taxonomy" id="2714738"/>
    <lineage>
        <taxon>Bacteria</taxon>
        <taxon>Pseudomonadati</taxon>
        <taxon>Planctomycetota</taxon>
        <taxon>Planctomycetia</taxon>
        <taxon>Pirellulales</taxon>
        <taxon>Pirellulaceae</taxon>
        <taxon>Neorhodopirellula</taxon>
    </lineage>
</organism>
<dbReference type="EMBL" id="SJPM01000002">
    <property type="protein sequence ID" value="TWU01925.1"/>
    <property type="molecule type" value="Genomic_DNA"/>
</dbReference>
<dbReference type="AlphaFoldDB" id="A0A5C6APK9"/>
<proteinExistence type="predicted"/>
<keyword evidence="2" id="KW-1185">Reference proteome</keyword>